<proteinExistence type="predicted"/>
<evidence type="ECO:0008006" key="5">
    <source>
        <dbReference type="Google" id="ProtNLM"/>
    </source>
</evidence>
<dbReference type="GeneID" id="92072170"/>
<organism evidence="3 4">
    <name type="scientific">Apiospora aurea</name>
    <dbReference type="NCBI Taxonomy" id="335848"/>
    <lineage>
        <taxon>Eukaryota</taxon>
        <taxon>Fungi</taxon>
        <taxon>Dikarya</taxon>
        <taxon>Ascomycota</taxon>
        <taxon>Pezizomycotina</taxon>
        <taxon>Sordariomycetes</taxon>
        <taxon>Xylariomycetidae</taxon>
        <taxon>Amphisphaeriales</taxon>
        <taxon>Apiosporaceae</taxon>
        <taxon>Apiospora</taxon>
    </lineage>
</organism>
<accession>A0ABR1QQ41</accession>
<dbReference type="InterPro" id="IPR009486">
    <property type="entry name" value="Pur_nuclsid_perm"/>
</dbReference>
<dbReference type="Proteomes" id="UP001391051">
    <property type="component" value="Unassembled WGS sequence"/>
</dbReference>
<feature type="compositionally biased region" description="Low complexity" evidence="1">
    <location>
        <begin position="409"/>
        <end position="424"/>
    </location>
</feature>
<protein>
    <recommendedName>
        <fullName evidence="5">Purine nucleoside permease</fullName>
    </recommendedName>
</protein>
<dbReference type="RefSeq" id="XP_066704172.1">
    <property type="nucleotide sequence ID" value="XM_066839108.1"/>
</dbReference>
<name>A0ABR1QQ41_9PEZI</name>
<dbReference type="EMBL" id="JAQQWE010000002">
    <property type="protein sequence ID" value="KAK7962061.1"/>
    <property type="molecule type" value="Genomic_DNA"/>
</dbReference>
<sequence length="424" mass="43828">MRFIRQSALAVAYLCVAAVAAIGNGKIKPKVMIITFFDSEGEIYLTKSNTTGALDFRAQQHRVPFASPEFPYLRCTADGAACLMTTGEAEIQAAATTMALLADPALDLRETYWVLTGIGGGAPDRVSLGAVALARFTVQVGMSYEMDARELLPGFDTGYVPQGTESPDAAWGSVYNSEVFEVNAALRDALTAMIDPARVADSAAAATYRANYAQVPAFAPGAAPPAVHHCDSVTSDTWFTGALLAETHARRVDLWTNGTGTYCTTAQEDGAVLGALVRGALESRVDFARVAIVRTVSDFDRPYPGQSVMDNLINGTVGYPIAIENVWVSGNSIARGIIGAWNETFKAGVPATNYVGDVWGSLGGTPDFGPGRVSGGEPVVLPGAKVKGNGTGGASAGVSGEAPPPAPPTDAAGAGAEAAKGSGK</sequence>
<evidence type="ECO:0000313" key="3">
    <source>
        <dbReference type="EMBL" id="KAK7962061.1"/>
    </source>
</evidence>
<feature type="signal peptide" evidence="2">
    <location>
        <begin position="1"/>
        <end position="21"/>
    </location>
</feature>
<evidence type="ECO:0000256" key="2">
    <source>
        <dbReference type="SAM" id="SignalP"/>
    </source>
</evidence>
<comment type="caution">
    <text evidence="3">The sequence shown here is derived from an EMBL/GenBank/DDBJ whole genome shotgun (WGS) entry which is preliminary data.</text>
</comment>
<evidence type="ECO:0000256" key="1">
    <source>
        <dbReference type="SAM" id="MobiDB-lite"/>
    </source>
</evidence>
<feature type="region of interest" description="Disordered" evidence="1">
    <location>
        <begin position="379"/>
        <end position="424"/>
    </location>
</feature>
<evidence type="ECO:0000313" key="4">
    <source>
        <dbReference type="Proteomes" id="UP001391051"/>
    </source>
</evidence>
<gene>
    <name evidence="3" type="ORF">PG986_002886</name>
</gene>
<dbReference type="PANTHER" id="PTHR38643">
    <property type="entry name" value="PURINE NUCLEOSIDE PERMEASE C285.05-RELATED"/>
    <property type="match status" value="1"/>
</dbReference>
<dbReference type="InterPro" id="IPR035994">
    <property type="entry name" value="Nucleoside_phosphorylase_sf"/>
</dbReference>
<dbReference type="PIRSF" id="PIRSF013171">
    <property type="entry name" value="Pur_nuclsid_perm"/>
    <property type="match status" value="1"/>
</dbReference>
<keyword evidence="2" id="KW-0732">Signal</keyword>
<dbReference type="Gene3D" id="3.40.50.1580">
    <property type="entry name" value="Nucleoside phosphorylase domain"/>
    <property type="match status" value="1"/>
</dbReference>
<dbReference type="Pfam" id="PF06516">
    <property type="entry name" value="NUP"/>
    <property type="match status" value="1"/>
</dbReference>
<reference evidence="3 4" key="1">
    <citation type="submission" date="2023-01" db="EMBL/GenBank/DDBJ databases">
        <title>Analysis of 21 Apiospora genomes using comparative genomics revels a genus with tremendous synthesis potential of carbohydrate active enzymes and secondary metabolites.</title>
        <authorList>
            <person name="Sorensen T."/>
        </authorList>
    </citation>
    <scope>NUCLEOTIDE SEQUENCE [LARGE SCALE GENOMIC DNA]</scope>
    <source>
        <strain evidence="3 4">CBS 24483</strain>
    </source>
</reference>
<keyword evidence="4" id="KW-1185">Reference proteome</keyword>
<dbReference type="PANTHER" id="PTHR38643:SF1">
    <property type="entry name" value="PURINE NUCLEOSIDE PERMEASE C285.05-RELATED"/>
    <property type="match status" value="1"/>
</dbReference>
<feature type="chain" id="PRO_5046662563" description="Purine nucleoside permease" evidence="2">
    <location>
        <begin position="22"/>
        <end position="424"/>
    </location>
</feature>